<comment type="caution">
    <text evidence="1">The sequence shown here is derived from an EMBL/GenBank/DDBJ whole genome shotgun (WGS) entry which is preliminary data.</text>
</comment>
<dbReference type="SUPFAM" id="SSF69118">
    <property type="entry name" value="AhpD-like"/>
    <property type="match status" value="1"/>
</dbReference>
<evidence type="ECO:0000313" key="2">
    <source>
        <dbReference type="Proteomes" id="UP000068382"/>
    </source>
</evidence>
<accession>A0A132C1W1</accession>
<dbReference type="PANTHER" id="PTHR35446">
    <property type="entry name" value="SI:CH211-175M2.5"/>
    <property type="match status" value="1"/>
</dbReference>
<proteinExistence type="predicted"/>
<gene>
    <name evidence="1" type="ORF">TRIHO_04120</name>
</gene>
<dbReference type="PATRIC" id="fig|1768241.3.peg.417"/>
<keyword evidence="2" id="KW-1185">Reference proteome</keyword>
<name>A0A132C1W1_9RHOB</name>
<dbReference type="RefSeq" id="WP_207498608.1">
    <property type="nucleotide sequence ID" value="NZ_LPUY01000012.1"/>
</dbReference>
<dbReference type="InterPro" id="IPR029032">
    <property type="entry name" value="AhpD-like"/>
</dbReference>
<dbReference type="Gene3D" id="1.20.1290.10">
    <property type="entry name" value="AhpD-like"/>
    <property type="match status" value="1"/>
</dbReference>
<dbReference type="PANTHER" id="PTHR35446:SF3">
    <property type="entry name" value="CMD DOMAIN-CONTAINING PROTEIN"/>
    <property type="match status" value="1"/>
</dbReference>
<sequence length="189" mass="21108">MLNFPSHDQDTAPEASKPLLEKSQKAFGRLPGLHKVLAESPQAYEGYQVLHKLFTETDFDADELTVVWQSINVEHACHYCVPAHTGIAKNMKVSDDITEALRNETPLPSAKLEALRTFTVQMVRERGNVSEAQMQAFFDAGYGHRAVLDVILGLAQKTMSNYVNHVAETPVDAVFKPLEWTRSDTPLEV</sequence>
<protein>
    <recommendedName>
        <fullName evidence="3">Carboxymuconolactone decarboxylase family protein</fullName>
    </recommendedName>
</protein>
<reference evidence="1 2" key="1">
    <citation type="submission" date="2015-12" db="EMBL/GenBank/DDBJ databases">
        <title>Genome sequence of the marine Rhodobacteraceae strain O3.65, Candidatus Tritonibacter horizontis.</title>
        <authorList>
            <person name="Poehlein A."/>
            <person name="Giebel H.A."/>
            <person name="Voget S."/>
            <person name="Brinkhoff T."/>
        </authorList>
    </citation>
    <scope>NUCLEOTIDE SEQUENCE [LARGE SCALE GENOMIC DNA]</scope>
    <source>
        <strain evidence="1 2">O3.65</strain>
    </source>
</reference>
<dbReference type="AlphaFoldDB" id="A0A132C1W1"/>
<evidence type="ECO:0000313" key="1">
    <source>
        <dbReference type="EMBL" id="KUP94486.1"/>
    </source>
</evidence>
<dbReference type="EMBL" id="LPUY01000012">
    <property type="protein sequence ID" value="KUP94486.1"/>
    <property type="molecule type" value="Genomic_DNA"/>
</dbReference>
<organism evidence="1 2">
    <name type="scientific">Tritonibacter horizontis</name>
    <dbReference type="NCBI Taxonomy" id="1768241"/>
    <lineage>
        <taxon>Bacteria</taxon>
        <taxon>Pseudomonadati</taxon>
        <taxon>Pseudomonadota</taxon>
        <taxon>Alphaproteobacteria</taxon>
        <taxon>Rhodobacterales</taxon>
        <taxon>Paracoccaceae</taxon>
        <taxon>Tritonibacter</taxon>
    </lineage>
</organism>
<dbReference type="Proteomes" id="UP000068382">
    <property type="component" value="Unassembled WGS sequence"/>
</dbReference>
<evidence type="ECO:0008006" key="3">
    <source>
        <dbReference type="Google" id="ProtNLM"/>
    </source>
</evidence>